<organism evidence="1 2">
    <name type="scientific">Phytophthora rubi</name>
    <dbReference type="NCBI Taxonomy" id="129364"/>
    <lineage>
        <taxon>Eukaryota</taxon>
        <taxon>Sar</taxon>
        <taxon>Stramenopiles</taxon>
        <taxon>Oomycota</taxon>
        <taxon>Peronosporomycetes</taxon>
        <taxon>Peronosporales</taxon>
        <taxon>Peronosporaceae</taxon>
        <taxon>Phytophthora</taxon>
    </lineage>
</organism>
<comment type="caution">
    <text evidence="1">The sequence shown here is derived from an EMBL/GenBank/DDBJ whole genome shotgun (WGS) entry which is preliminary data.</text>
</comment>
<sequence length="39" mass="4093">MVDKLCIDVILGTDALEAFRAVVGVAVNVVALKSTGEKF</sequence>
<dbReference type="Proteomes" id="UP000435112">
    <property type="component" value="Unassembled WGS sequence"/>
</dbReference>
<name>A0A6A3KQ82_9STRA</name>
<dbReference type="AlphaFoldDB" id="A0A6A3KQ82"/>
<evidence type="ECO:0000313" key="1">
    <source>
        <dbReference type="EMBL" id="KAE9009352.1"/>
    </source>
</evidence>
<gene>
    <name evidence="1" type="ORF">PR002_g15639</name>
</gene>
<reference evidence="1 2" key="1">
    <citation type="submission" date="2018-09" db="EMBL/GenBank/DDBJ databases">
        <title>Genomic investigation of the strawberry pathogen Phytophthora fragariae indicates pathogenicity is determined by transcriptional variation in three key races.</title>
        <authorList>
            <person name="Adams T.M."/>
            <person name="Armitage A.D."/>
            <person name="Sobczyk M.K."/>
            <person name="Bates H.J."/>
            <person name="Dunwell J.M."/>
            <person name="Nellist C.F."/>
            <person name="Harrison R.J."/>
        </authorList>
    </citation>
    <scope>NUCLEOTIDE SEQUENCE [LARGE SCALE GENOMIC DNA]</scope>
    <source>
        <strain evidence="1 2">SCRP324</strain>
    </source>
</reference>
<evidence type="ECO:0000313" key="2">
    <source>
        <dbReference type="Proteomes" id="UP000435112"/>
    </source>
</evidence>
<protein>
    <submittedName>
        <fullName evidence="1">Uncharacterized protein</fullName>
    </submittedName>
</protein>
<accession>A0A6A3KQ82</accession>
<dbReference type="EMBL" id="QXFU01001150">
    <property type="protein sequence ID" value="KAE9009352.1"/>
    <property type="molecule type" value="Genomic_DNA"/>
</dbReference>
<proteinExistence type="predicted"/>